<keyword evidence="2 6" id="KW-0889">Transcription antitermination</keyword>
<dbReference type="HAMAP" id="MF_00073">
    <property type="entry name" value="NusB"/>
    <property type="match status" value="1"/>
</dbReference>
<dbReference type="GO" id="GO:0031564">
    <property type="term" value="P:transcription antitermination"/>
    <property type="evidence" value="ECO:0007669"/>
    <property type="project" value="UniProtKB-KW"/>
</dbReference>
<organism evidence="8 9">
    <name type="scientific">Candidatus Zymogenus saltonus</name>
    <dbReference type="NCBI Taxonomy" id="2844893"/>
    <lineage>
        <taxon>Bacteria</taxon>
        <taxon>Deltaproteobacteria</taxon>
        <taxon>Candidatus Zymogenia</taxon>
        <taxon>Candidatus Zymogeniales</taxon>
        <taxon>Candidatus Zymogenaceae</taxon>
        <taxon>Candidatus Zymogenus</taxon>
    </lineage>
</organism>
<dbReference type="PANTHER" id="PTHR11078:SF3">
    <property type="entry name" value="ANTITERMINATION NUSB DOMAIN-CONTAINING PROTEIN"/>
    <property type="match status" value="1"/>
</dbReference>
<dbReference type="PANTHER" id="PTHR11078">
    <property type="entry name" value="N UTILIZATION SUBSTANCE PROTEIN B-RELATED"/>
    <property type="match status" value="1"/>
</dbReference>
<evidence type="ECO:0000256" key="4">
    <source>
        <dbReference type="ARBA" id="ARBA00023015"/>
    </source>
</evidence>
<dbReference type="InterPro" id="IPR006027">
    <property type="entry name" value="NusB_RsmB_TIM44"/>
</dbReference>
<evidence type="ECO:0000256" key="3">
    <source>
        <dbReference type="ARBA" id="ARBA00022884"/>
    </source>
</evidence>
<comment type="similarity">
    <text evidence="1 6">Belongs to the NusB family.</text>
</comment>
<keyword evidence="4 6" id="KW-0805">Transcription regulation</keyword>
<dbReference type="Pfam" id="PF01029">
    <property type="entry name" value="NusB"/>
    <property type="match status" value="1"/>
</dbReference>
<evidence type="ECO:0000259" key="7">
    <source>
        <dbReference type="Pfam" id="PF01029"/>
    </source>
</evidence>
<evidence type="ECO:0000313" key="8">
    <source>
        <dbReference type="EMBL" id="MBN1573864.1"/>
    </source>
</evidence>
<dbReference type="GO" id="GO:0005829">
    <property type="term" value="C:cytosol"/>
    <property type="evidence" value="ECO:0007669"/>
    <property type="project" value="TreeGrafter"/>
</dbReference>
<comment type="caution">
    <text evidence="8">The sequence shown here is derived from an EMBL/GenBank/DDBJ whole genome shotgun (WGS) entry which is preliminary data.</text>
</comment>
<feature type="domain" description="NusB/RsmB/TIM44" evidence="7">
    <location>
        <begin position="10"/>
        <end position="106"/>
    </location>
</feature>
<dbReference type="Gene3D" id="1.10.940.10">
    <property type="entry name" value="NusB-like"/>
    <property type="match status" value="1"/>
</dbReference>
<dbReference type="Proteomes" id="UP000809273">
    <property type="component" value="Unassembled WGS sequence"/>
</dbReference>
<proteinExistence type="inferred from homology"/>
<dbReference type="InterPro" id="IPR035926">
    <property type="entry name" value="NusB-like_sf"/>
</dbReference>
<reference evidence="8" key="2">
    <citation type="submission" date="2021-01" db="EMBL/GenBank/DDBJ databases">
        <authorList>
            <person name="Hahn C.R."/>
            <person name="Youssef N.H."/>
            <person name="Elshahed M."/>
        </authorList>
    </citation>
    <scope>NUCLEOTIDE SEQUENCE</scope>
    <source>
        <strain evidence="8">Zod_Metabat.24</strain>
    </source>
</reference>
<protein>
    <recommendedName>
        <fullName evidence="6">Transcription antitermination protein NusB</fullName>
    </recommendedName>
    <alternativeName>
        <fullName evidence="6">Antitermination factor NusB</fullName>
    </alternativeName>
</protein>
<dbReference type="GO" id="GO:0003723">
    <property type="term" value="F:RNA binding"/>
    <property type="evidence" value="ECO:0007669"/>
    <property type="project" value="UniProtKB-UniRule"/>
</dbReference>
<keyword evidence="5 6" id="KW-0804">Transcription</keyword>
<dbReference type="SUPFAM" id="SSF48013">
    <property type="entry name" value="NusB-like"/>
    <property type="match status" value="1"/>
</dbReference>
<comment type="function">
    <text evidence="6">Involved in transcription antitermination. Required for transcription of ribosomal RNA (rRNA) genes. Binds specifically to the boxA antiterminator sequence of the ribosomal RNA (rrn) operons.</text>
</comment>
<evidence type="ECO:0000256" key="6">
    <source>
        <dbReference type="HAMAP-Rule" id="MF_00073"/>
    </source>
</evidence>
<dbReference type="NCBIfam" id="TIGR01951">
    <property type="entry name" value="nusB"/>
    <property type="match status" value="1"/>
</dbReference>
<gene>
    <name evidence="6 8" type="primary">nusB</name>
    <name evidence="8" type="ORF">JW984_11765</name>
</gene>
<evidence type="ECO:0000313" key="9">
    <source>
        <dbReference type="Proteomes" id="UP000809273"/>
    </source>
</evidence>
<sequence length="119" mass="13750">MERAIDVFKDSFKTDETAIPFFLFLVRGVCKHRKRIDKIINETSENWKLDRMGVVDRNILRFAIFELMFADDIPSSVSMNEAIEIAKRYGTADSPSFINGILDKIASVEKKREKTDSKE</sequence>
<reference evidence="8" key="1">
    <citation type="journal article" date="2021" name="Environ. Microbiol.">
        <title>Genomic characterization of three novel Desulfobacterota classes expand the metabolic and phylogenetic diversity of the phylum.</title>
        <authorList>
            <person name="Murphy C.L."/>
            <person name="Biggerstaff J."/>
            <person name="Eichhorn A."/>
            <person name="Ewing E."/>
            <person name="Shahan R."/>
            <person name="Soriano D."/>
            <person name="Stewart S."/>
            <person name="VanMol K."/>
            <person name="Walker R."/>
            <person name="Walters P."/>
            <person name="Elshahed M.S."/>
            <person name="Youssef N.H."/>
        </authorList>
    </citation>
    <scope>NUCLEOTIDE SEQUENCE</scope>
    <source>
        <strain evidence="8">Zod_Metabat.24</strain>
    </source>
</reference>
<dbReference type="GO" id="GO:0006353">
    <property type="term" value="P:DNA-templated transcription termination"/>
    <property type="evidence" value="ECO:0007669"/>
    <property type="project" value="UniProtKB-UniRule"/>
</dbReference>
<dbReference type="InterPro" id="IPR011605">
    <property type="entry name" value="NusB_fam"/>
</dbReference>
<keyword evidence="3 6" id="KW-0694">RNA-binding</keyword>
<dbReference type="AlphaFoldDB" id="A0A9D8KFS2"/>
<evidence type="ECO:0000256" key="2">
    <source>
        <dbReference type="ARBA" id="ARBA00022814"/>
    </source>
</evidence>
<accession>A0A9D8KFS2</accession>
<name>A0A9D8KFS2_9DELT</name>
<evidence type="ECO:0000256" key="5">
    <source>
        <dbReference type="ARBA" id="ARBA00023163"/>
    </source>
</evidence>
<evidence type="ECO:0000256" key="1">
    <source>
        <dbReference type="ARBA" id="ARBA00005952"/>
    </source>
</evidence>
<dbReference type="EMBL" id="JAFGIX010000057">
    <property type="protein sequence ID" value="MBN1573864.1"/>
    <property type="molecule type" value="Genomic_DNA"/>
</dbReference>